<keyword evidence="2" id="KW-0812">Transmembrane</keyword>
<sequence length="190" mass="20450">MKLTPGVRPVQRARFGMVGRNRAVFIIAGREILGISEGAGGRMHPGRRETASRRTVRAAAGLVTGRFLSESGRALLSPRAQVALIAARRCPRTMYTGFTWPLVGGMAAARVGGGAASGRGALLATIGVAVLPVGFVLGREIQRRLTVREWGEPAPERGVAHPVPPARRYPDPVIPVGPPSWRRQKREVRR</sequence>
<evidence type="ECO:0000313" key="3">
    <source>
        <dbReference type="EMBL" id="GAA0366979.1"/>
    </source>
</evidence>
<feature type="transmembrane region" description="Helical" evidence="2">
    <location>
        <begin position="121"/>
        <end position="138"/>
    </location>
</feature>
<protein>
    <submittedName>
        <fullName evidence="3">Uncharacterized protein</fullName>
    </submittedName>
</protein>
<name>A0ABN0XL41_9ACTN</name>
<keyword evidence="2" id="KW-1133">Transmembrane helix</keyword>
<accession>A0ABN0XL41</accession>
<evidence type="ECO:0000256" key="2">
    <source>
        <dbReference type="SAM" id="Phobius"/>
    </source>
</evidence>
<feature type="region of interest" description="Disordered" evidence="1">
    <location>
        <begin position="153"/>
        <end position="190"/>
    </location>
</feature>
<dbReference type="Proteomes" id="UP001500063">
    <property type="component" value="Unassembled WGS sequence"/>
</dbReference>
<feature type="compositionally biased region" description="Pro residues" evidence="1">
    <location>
        <begin position="162"/>
        <end position="178"/>
    </location>
</feature>
<evidence type="ECO:0000256" key="1">
    <source>
        <dbReference type="SAM" id="MobiDB-lite"/>
    </source>
</evidence>
<keyword evidence="4" id="KW-1185">Reference proteome</keyword>
<reference evidence="3 4" key="1">
    <citation type="journal article" date="2019" name="Int. J. Syst. Evol. Microbiol.">
        <title>The Global Catalogue of Microorganisms (GCM) 10K type strain sequencing project: providing services to taxonomists for standard genome sequencing and annotation.</title>
        <authorList>
            <consortium name="The Broad Institute Genomics Platform"/>
            <consortium name="The Broad Institute Genome Sequencing Center for Infectious Disease"/>
            <person name="Wu L."/>
            <person name="Ma J."/>
        </authorList>
    </citation>
    <scope>NUCLEOTIDE SEQUENCE [LARGE SCALE GENOMIC DNA]</scope>
    <source>
        <strain evidence="3 4">JCM 4565</strain>
    </source>
</reference>
<comment type="caution">
    <text evidence="3">The sequence shown here is derived from an EMBL/GenBank/DDBJ whole genome shotgun (WGS) entry which is preliminary data.</text>
</comment>
<gene>
    <name evidence="3" type="ORF">GCM10010319_51130</name>
</gene>
<evidence type="ECO:0000313" key="4">
    <source>
        <dbReference type="Proteomes" id="UP001500063"/>
    </source>
</evidence>
<proteinExistence type="predicted"/>
<keyword evidence="2" id="KW-0472">Membrane</keyword>
<organism evidence="3 4">
    <name type="scientific">Streptomyces blastmyceticus</name>
    <dbReference type="NCBI Taxonomy" id="68180"/>
    <lineage>
        <taxon>Bacteria</taxon>
        <taxon>Bacillati</taxon>
        <taxon>Actinomycetota</taxon>
        <taxon>Actinomycetes</taxon>
        <taxon>Kitasatosporales</taxon>
        <taxon>Streptomycetaceae</taxon>
        <taxon>Streptomyces</taxon>
    </lineage>
</organism>
<dbReference type="EMBL" id="BAAABW010000026">
    <property type="protein sequence ID" value="GAA0366979.1"/>
    <property type="molecule type" value="Genomic_DNA"/>
</dbReference>